<dbReference type="OrthoDB" id="2086722at2"/>
<keyword evidence="1" id="KW-1133">Transmembrane helix</keyword>
<protein>
    <submittedName>
        <fullName evidence="2">Putative membrane protein, TIGR04086 family</fullName>
    </submittedName>
</protein>
<feature type="transmembrane region" description="Helical" evidence="1">
    <location>
        <begin position="9"/>
        <end position="32"/>
    </location>
</feature>
<feature type="transmembrane region" description="Helical" evidence="1">
    <location>
        <begin position="70"/>
        <end position="92"/>
    </location>
</feature>
<keyword evidence="1" id="KW-0812">Transmembrane</keyword>
<dbReference type="AlphaFoldDB" id="A0A1M4UBV5"/>
<reference evidence="2 3" key="1">
    <citation type="submission" date="2016-11" db="EMBL/GenBank/DDBJ databases">
        <authorList>
            <person name="Jaros S."/>
            <person name="Januszkiewicz K."/>
            <person name="Wedrychowicz H."/>
        </authorList>
    </citation>
    <scope>NUCLEOTIDE SEQUENCE [LARGE SCALE GENOMIC DNA]</scope>
    <source>
        <strain evidence="2 3">DSM 2631</strain>
    </source>
</reference>
<dbReference type="EMBL" id="FQVM01000004">
    <property type="protein sequence ID" value="SHE54126.1"/>
    <property type="molecule type" value="Genomic_DNA"/>
</dbReference>
<accession>A0A1M4UBV5</accession>
<gene>
    <name evidence="2" type="ORF">SAMN05443638_104134</name>
</gene>
<dbReference type="Proteomes" id="UP000184035">
    <property type="component" value="Unassembled WGS sequence"/>
</dbReference>
<sequence length="123" mass="13644">MRLKISFKAILKGVLRGLILNFILLGVLFLTMIFKDISSDGLNIIWTIIISLSIVYGSIVATIKNGENGWLIGLILGALYFGIIFIIAKIFFNSTLDMNLFSTTKFFIFMVIGMLSGMLGINI</sequence>
<evidence type="ECO:0000313" key="2">
    <source>
        <dbReference type="EMBL" id="SHE54126.1"/>
    </source>
</evidence>
<dbReference type="Pfam" id="PF12670">
    <property type="entry name" value="DUF3792"/>
    <property type="match status" value="1"/>
</dbReference>
<dbReference type="STRING" id="1533.SAMN05443638_104134"/>
<evidence type="ECO:0000256" key="1">
    <source>
        <dbReference type="SAM" id="Phobius"/>
    </source>
</evidence>
<dbReference type="NCBIfam" id="TIGR04086">
    <property type="entry name" value="TIGR04086_membr"/>
    <property type="match status" value="1"/>
</dbReference>
<dbReference type="RefSeq" id="WP_083573444.1">
    <property type="nucleotide sequence ID" value="NZ_FQVM01000004.1"/>
</dbReference>
<keyword evidence="1" id="KW-0472">Membrane</keyword>
<keyword evidence="3" id="KW-1185">Reference proteome</keyword>
<feature type="transmembrane region" description="Helical" evidence="1">
    <location>
        <begin position="104"/>
        <end position="121"/>
    </location>
</feature>
<evidence type="ECO:0000313" key="3">
    <source>
        <dbReference type="Proteomes" id="UP000184035"/>
    </source>
</evidence>
<dbReference type="InterPro" id="IPR023804">
    <property type="entry name" value="DUF3792_TM"/>
</dbReference>
<organism evidence="2 3">
    <name type="scientific">Clostridium fallax</name>
    <dbReference type="NCBI Taxonomy" id="1533"/>
    <lineage>
        <taxon>Bacteria</taxon>
        <taxon>Bacillati</taxon>
        <taxon>Bacillota</taxon>
        <taxon>Clostridia</taxon>
        <taxon>Eubacteriales</taxon>
        <taxon>Clostridiaceae</taxon>
        <taxon>Clostridium</taxon>
    </lineage>
</organism>
<name>A0A1M4UBV5_9CLOT</name>
<feature type="transmembrane region" description="Helical" evidence="1">
    <location>
        <begin position="44"/>
        <end position="63"/>
    </location>
</feature>
<proteinExistence type="predicted"/>